<evidence type="ECO:0000259" key="1">
    <source>
        <dbReference type="PROSITE" id="PS50206"/>
    </source>
</evidence>
<feature type="domain" description="Rhodanese" evidence="1">
    <location>
        <begin position="401"/>
        <end position="429"/>
    </location>
</feature>
<evidence type="ECO:0000313" key="2">
    <source>
        <dbReference type="EMBL" id="TDS76067.1"/>
    </source>
</evidence>
<dbReference type="Gene3D" id="1.10.30.50">
    <property type="match status" value="1"/>
</dbReference>
<dbReference type="RefSeq" id="WP_133767276.1">
    <property type="nucleotide sequence ID" value="NZ_BAAARP010000001.1"/>
</dbReference>
<keyword evidence="3" id="KW-1185">Reference proteome</keyword>
<dbReference type="PROSITE" id="PS50206">
    <property type="entry name" value="RHODANESE_3"/>
    <property type="match status" value="1"/>
</dbReference>
<dbReference type="InterPro" id="IPR001763">
    <property type="entry name" value="Rhodanese-like_dom"/>
</dbReference>
<proteinExistence type="predicted"/>
<dbReference type="EMBL" id="SOAM01000003">
    <property type="protein sequence ID" value="TDS76067.1"/>
    <property type="molecule type" value="Genomic_DNA"/>
</dbReference>
<dbReference type="OrthoDB" id="3261064at2"/>
<organism evidence="2 3">
    <name type="scientific">Amnibacterium kyonggiense</name>
    <dbReference type="NCBI Taxonomy" id="595671"/>
    <lineage>
        <taxon>Bacteria</taxon>
        <taxon>Bacillati</taxon>
        <taxon>Actinomycetota</taxon>
        <taxon>Actinomycetes</taxon>
        <taxon>Micrococcales</taxon>
        <taxon>Microbacteriaceae</taxon>
        <taxon>Amnibacterium</taxon>
    </lineage>
</organism>
<comment type="caution">
    <text evidence="2">The sequence shown here is derived from an EMBL/GenBank/DDBJ whole genome shotgun (WGS) entry which is preliminary data.</text>
</comment>
<evidence type="ECO:0000313" key="3">
    <source>
        <dbReference type="Proteomes" id="UP000295344"/>
    </source>
</evidence>
<protein>
    <submittedName>
        <fullName evidence="2">Uncharacterized protein DUF222</fullName>
    </submittedName>
</protein>
<reference evidence="2 3" key="1">
    <citation type="submission" date="2019-03" db="EMBL/GenBank/DDBJ databases">
        <title>Genomic Encyclopedia of Archaeal and Bacterial Type Strains, Phase II (KMG-II): from individual species to whole genera.</title>
        <authorList>
            <person name="Goeker M."/>
        </authorList>
    </citation>
    <scope>NUCLEOTIDE SEQUENCE [LARGE SCALE GENOMIC DNA]</scope>
    <source>
        <strain evidence="2 3">DSM 24782</strain>
    </source>
</reference>
<dbReference type="CDD" id="cd00085">
    <property type="entry name" value="HNHc"/>
    <property type="match status" value="1"/>
</dbReference>
<dbReference type="Proteomes" id="UP000295344">
    <property type="component" value="Unassembled WGS sequence"/>
</dbReference>
<dbReference type="AlphaFoldDB" id="A0A4R7FH60"/>
<accession>A0A4R7FH60</accession>
<gene>
    <name evidence="2" type="ORF">CLV52_3183</name>
</gene>
<sequence length="447" mass="48824">MLEPVDGGGDPPPEDPFAQLDAREALFTKSLQHADRMVNMAAAVRLRLMLAGFEGMLLEEQEQTGQVPRPDDPVVSGFLLHQANELRVTRFAIQRRLDAARVLRDSLPLTWAVFEAGLASEDAVVVVGTMAVGLRAEHFAVFDERAAELVQAERVTAVERQLADLRDELEPELTTEQHVEATNRRTVRARATRDGQGVLEIHSTAVDIAAAYDRIRKHAVIAHGREGECRTLGALMADLAIDAVLTGTMRSTGEGGPSYPFERLGETGEAGQSGDGTRKLIDATITVLIPADTATGAGDAPATVAGMGSIDAETARMLVTHTQTWTRAVVDPVEDVILKFDSHERYIPAGLKRLLHLRQPTCGCGCGLPAHRADIDHVQRFEHDGRTRHQNLQVLCRRSHLAKDAGFADVVIGDDGVPQWRNKWGGVQKMKTAFRIRTIDQSDVTPF</sequence>
<dbReference type="InterPro" id="IPR003615">
    <property type="entry name" value="HNH_nuc"/>
</dbReference>
<name>A0A4R7FH60_9MICO</name>